<dbReference type="AlphaFoldDB" id="A0A388JNA0"/>
<protein>
    <submittedName>
        <fullName evidence="2">Uncharacterized protein</fullName>
    </submittedName>
</protein>
<evidence type="ECO:0000256" key="1">
    <source>
        <dbReference type="SAM" id="MobiDB-lite"/>
    </source>
</evidence>
<name>A0A388JNA0_CHABU</name>
<gene>
    <name evidence="2" type="ORF">CBR_g32273</name>
</gene>
<organism evidence="2 3">
    <name type="scientific">Chara braunii</name>
    <name type="common">Braun's stonewort</name>
    <dbReference type="NCBI Taxonomy" id="69332"/>
    <lineage>
        <taxon>Eukaryota</taxon>
        <taxon>Viridiplantae</taxon>
        <taxon>Streptophyta</taxon>
        <taxon>Charophyceae</taxon>
        <taxon>Charales</taxon>
        <taxon>Characeae</taxon>
        <taxon>Chara</taxon>
    </lineage>
</organism>
<evidence type="ECO:0000313" key="2">
    <source>
        <dbReference type="EMBL" id="GBG59258.1"/>
    </source>
</evidence>
<keyword evidence="3" id="KW-1185">Reference proteome</keyword>
<feature type="region of interest" description="Disordered" evidence="1">
    <location>
        <begin position="120"/>
        <end position="159"/>
    </location>
</feature>
<dbReference type="Gramene" id="GBG59258">
    <property type="protein sequence ID" value="GBG59258"/>
    <property type="gene ID" value="CBR_g32273"/>
</dbReference>
<sequence length="180" mass="20629">MQKKAEEERRKQEEDEARVRAEEEKMKRERKAKKKAEKARKEELRLAEIDKNVEVQVAIKTGAFFDSIEANIEKVIKMGIEAKGKKPLVFEPEPIVSSDQESSESATEEIRVRTGVLSIKEKRKRGPKPVLEDSPPMLTPTKRTAKMKSPAQPGTIAKLRYRNQVMEEIRSLDAQELQAM</sequence>
<feature type="compositionally biased region" description="Basic and acidic residues" evidence="1">
    <location>
        <begin position="1"/>
        <end position="27"/>
    </location>
</feature>
<comment type="caution">
    <text evidence="2">The sequence shown here is derived from an EMBL/GenBank/DDBJ whole genome shotgun (WGS) entry which is preliminary data.</text>
</comment>
<feature type="compositionally biased region" description="Basic residues" evidence="1">
    <location>
        <begin position="28"/>
        <end position="38"/>
    </location>
</feature>
<dbReference type="Proteomes" id="UP000265515">
    <property type="component" value="Unassembled WGS sequence"/>
</dbReference>
<proteinExistence type="predicted"/>
<dbReference type="EMBL" id="BFEA01000003">
    <property type="protein sequence ID" value="GBG59258.1"/>
    <property type="molecule type" value="Genomic_DNA"/>
</dbReference>
<accession>A0A388JNA0</accession>
<evidence type="ECO:0000313" key="3">
    <source>
        <dbReference type="Proteomes" id="UP000265515"/>
    </source>
</evidence>
<reference evidence="2 3" key="1">
    <citation type="journal article" date="2018" name="Cell">
        <title>The Chara Genome: Secondary Complexity and Implications for Plant Terrestrialization.</title>
        <authorList>
            <person name="Nishiyama T."/>
            <person name="Sakayama H."/>
            <person name="Vries J.D."/>
            <person name="Buschmann H."/>
            <person name="Saint-Marcoux D."/>
            <person name="Ullrich K.K."/>
            <person name="Haas F.B."/>
            <person name="Vanderstraeten L."/>
            <person name="Becker D."/>
            <person name="Lang D."/>
            <person name="Vosolsobe S."/>
            <person name="Rombauts S."/>
            <person name="Wilhelmsson P.K.I."/>
            <person name="Janitza P."/>
            <person name="Kern R."/>
            <person name="Heyl A."/>
            <person name="Rumpler F."/>
            <person name="Villalobos L.I.A.C."/>
            <person name="Clay J.M."/>
            <person name="Skokan R."/>
            <person name="Toyoda A."/>
            <person name="Suzuki Y."/>
            <person name="Kagoshima H."/>
            <person name="Schijlen E."/>
            <person name="Tajeshwar N."/>
            <person name="Catarino B."/>
            <person name="Hetherington A.J."/>
            <person name="Saltykova A."/>
            <person name="Bonnot C."/>
            <person name="Breuninger H."/>
            <person name="Symeonidi A."/>
            <person name="Radhakrishnan G.V."/>
            <person name="Van Nieuwerburgh F."/>
            <person name="Deforce D."/>
            <person name="Chang C."/>
            <person name="Karol K.G."/>
            <person name="Hedrich R."/>
            <person name="Ulvskov P."/>
            <person name="Glockner G."/>
            <person name="Delwiche C.F."/>
            <person name="Petrasek J."/>
            <person name="Van de Peer Y."/>
            <person name="Friml J."/>
            <person name="Beilby M."/>
            <person name="Dolan L."/>
            <person name="Kohara Y."/>
            <person name="Sugano S."/>
            <person name="Fujiyama A."/>
            <person name="Delaux P.-M."/>
            <person name="Quint M."/>
            <person name="TheiBen G."/>
            <person name="Hagemann M."/>
            <person name="Harholt J."/>
            <person name="Dunand C."/>
            <person name="Zachgo S."/>
            <person name="Langdale J."/>
            <person name="Maumus F."/>
            <person name="Straeten D.V.D."/>
            <person name="Gould S.B."/>
            <person name="Rensing S.A."/>
        </authorList>
    </citation>
    <scope>NUCLEOTIDE SEQUENCE [LARGE SCALE GENOMIC DNA]</scope>
    <source>
        <strain evidence="2 3">S276</strain>
    </source>
</reference>
<feature type="region of interest" description="Disordered" evidence="1">
    <location>
        <begin position="1"/>
        <end position="41"/>
    </location>
</feature>